<feature type="transmembrane region" description="Helical" evidence="2">
    <location>
        <begin position="280"/>
        <end position="298"/>
    </location>
</feature>
<dbReference type="RefSeq" id="XP_027343109.1">
    <property type="nucleotide sequence ID" value="XM_027487308.1"/>
</dbReference>
<keyword evidence="3" id="KW-1185">Reference proteome</keyword>
<dbReference type="KEGG" id="aprc:113855678"/>
<keyword evidence="2" id="KW-1133">Transmembrane helix</keyword>
<feature type="compositionally biased region" description="Basic and acidic residues" evidence="1">
    <location>
        <begin position="148"/>
        <end position="181"/>
    </location>
</feature>
<feature type="region of interest" description="Disordered" evidence="1">
    <location>
        <begin position="101"/>
        <end position="253"/>
    </location>
</feature>
<evidence type="ECO:0000256" key="2">
    <source>
        <dbReference type="SAM" id="Phobius"/>
    </source>
</evidence>
<accession>A0A8B8KJS0</accession>
<feature type="compositionally biased region" description="Polar residues" evidence="1">
    <location>
        <begin position="182"/>
        <end position="191"/>
    </location>
</feature>
<protein>
    <submittedName>
        <fullName evidence="4">Protein RESTRICTED TEV MOVEMENT 2-like</fullName>
    </submittedName>
</protein>
<reference evidence="3" key="1">
    <citation type="journal article" date="2019" name="Toxins">
        <title>Detection of Abrin-Like and Prepropulchellin-Like Toxin Genes and Transcripts Using Whole Genome Sequencing and Full-Length Transcript Sequencing of Abrus precatorius.</title>
        <authorList>
            <person name="Hovde B.T."/>
            <person name="Daligault H.E."/>
            <person name="Hanschen E.R."/>
            <person name="Kunde Y.A."/>
            <person name="Johnson M.B."/>
            <person name="Starkenburg S.R."/>
            <person name="Johnson S.L."/>
        </authorList>
    </citation>
    <scope>NUCLEOTIDE SEQUENCE [LARGE SCALE GENOMIC DNA]</scope>
</reference>
<keyword evidence="2" id="KW-0812">Transmembrane</keyword>
<proteinExistence type="predicted"/>
<evidence type="ECO:0000256" key="1">
    <source>
        <dbReference type="SAM" id="MobiDB-lite"/>
    </source>
</evidence>
<sequence>MSSMQDGVQPTYQDLQAEFETKETSDSHLLLVHIPDGFERMHIGAKVEYDFRKVRVFGERPLGNNRKSRFNVEYEVPNYCSIRGIKGKFDGKLVTITMPIDQEKVSKQEPQQSTETKNEKEDTSQPASSDDDHHDTSPTSPQEPVPQKGEDGISHEAPETKVESKSSPPREESEEQADHETSTPPEATQESVPEKGKVGTSQTDSKLQTEETCENEEKKQREEKGKGRNGEVGSDDAEEKGMPQPESTTTMTRIKDVAASASQVVTDLARRFNEEDKQRIIYMGAAVLVVALGVYATYKLRSSPRP</sequence>
<dbReference type="GeneID" id="113855678"/>
<name>A0A8B8KJS0_ABRPR</name>
<organism evidence="3 4">
    <name type="scientific">Abrus precatorius</name>
    <name type="common">Indian licorice</name>
    <name type="synonym">Glycine abrus</name>
    <dbReference type="NCBI Taxonomy" id="3816"/>
    <lineage>
        <taxon>Eukaryota</taxon>
        <taxon>Viridiplantae</taxon>
        <taxon>Streptophyta</taxon>
        <taxon>Embryophyta</taxon>
        <taxon>Tracheophyta</taxon>
        <taxon>Spermatophyta</taxon>
        <taxon>Magnoliopsida</taxon>
        <taxon>eudicotyledons</taxon>
        <taxon>Gunneridae</taxon>
        <taxon>Pentapetalae</taxon>
        <taxon>rosids</taxon>
        <taxon>fabids</taxon>
        <taxon>Fabales</taxon>
        <taxon>Fabaceae</taxon>
        <taxon>Papilionoideae</taxon>
        <taxon>50 kb inversion clade</taxon>
        <taxon>NPAAA clade</taxon>
        <taxon>indigoferoid/millettioid clade</taxon>
        <taxon>Abreae</taxon>
        <taxon>Abrus</taxon>
    </lineage>
</organism>
<dbReference type="Proteomes" id="UP000694853">
    <property type="component" value="Unplaced"/>
</dbReference>
<reference evidence="4" key="2">
    <citation type="submission" date="2025-08" db="UniProtKB">
        <authorList>
            <consortium name="RefSeq"/>
        </authorList>
    </citation>
    <scope>IDENTIFICATION</scope>
    <source>
        <tissue evidence="4">Young leaves</tissue>
    </source>
</reference>
<keyword evidence="2" id="KW-0472">Membrane</keyword>
<dbReference type="AlphaFoldDB" id="A0A8B8KJS0"/>
<dbReference type="OrthoDB" id="1431247at2759"/>
<feature type="compositionally biased region" description="Basic and acidic residues" evidence="1">
    <location>
        <begin position="215"/>
        <end position="229"/>
    </location>
</feature>
<evidence type="ECO:0000313" key="4">
    <source>
        <dbReference type="RefSeq" id="XP_027343109.1"/>
    </source>
</evidence>
<evidence type="ECO:0000313" key="3">
    <source>
        <dbReference type="Proteomes" id="UP000694853"/>
    </source>
</evidence>
<gene>
    <name evidence="4" type="primary">LOC113855678</name>
</gene>